<dbReference type="InterPro" id="IPR001296">
    <property type="entry name" value="Glyco_trans_1"/>
</dbReference>
<dbReference type="Pfam" id="PF13439">
    <property type="entry name" value="Glyco_transf_4"/>
    <property type="match status" value="1"/>
</dbReference>
<dbReference type="EMBL" id="CGIH01000026">
    <property type="protein sequence ID" value="CFX58459.1"/>
    <property type="molecule type" value="Genomic_DNA"/>
</dbReference>
<sequence length="397" mass="44967">MRIGIFTDSYKPYTSGVVTSISTFKEEMTRLGHEVYIFAPSYPNYNDTEDNVFRFFSVPSPTNPDYTLAVPVYPGLNMIVKKLRMDIIHVQSPFTMGRVGLHYARKYNIPLVITYHSRYDQYVHYVPLAQDLAKEVTIKYSSSFCNHCDHVVVPSQDILEIIREFEVNKPITVIPTGIPLYKFEGANSSWLRENYDIPEQNKILLFVGRLTKEKNLPFLIKAFQKIKMQIPDTTLVLTAQGPMEAELKSLCKNLGLTGSDVIFTGALPFETLVDVYHSADLFVFASLTETQGLVVTEAMAAGLPVVAVRASGVQDMVDDGLDGILTNEDMDEFVAAVCKVLVDKDLYDELKGNAYRKAEMMSSRSMALKMEKLYTKLLEQRIYRSNRFLDIGSWFGN</sequence>
<evidence type="ECO:0000259" key="1">
    <source>
        <dbReference type="Pfam" id="PF00534"/>
    </source>
</evidence>
<organism evidence="3 4">
    <name type="scientific">Syntrophomonas zehnderi OL-4</name>
    <dbReference type="NCBI Taxonomy" id="690567"/>
    <lineage>
        <taxon>Bacteria</taxon>
        <taxon>Bacillati</taxon>
        <taxon>Bacillota</taxon>
        <taxon>Clostridia</taxon>
        <taxon>Eubacteriales</taxon>
        <taxon>Syntrophomonadaceae</taxon>
        <taxon>Syntrophomonas</taxon>
    </lineage>
</organism>
<dbReference type="RefSeq" id="WP_046497151.1">
    <property type="nucleotide sequence ID" value="NZ_CGIH01000026.1"/>
</dbReference>
<dbReference type="PANTHER" id="PTHR45947">
    <property type="entry name" value="SULFOQUINOVOSYL TRANSFERASE SQD2"/>
    <property type="match status" value="1"/>
</dbReference>
<name>A0A0E3W382_9FIRM</name>
<dbReference type="GO" id="GO:0016757">
    <property type="term" value="F:glycosyltransferase activity"/>
    <property type="evidence" value="ECO:0007669"/>
    <property type="project" value="InterPro"/>
</dbReference>
<feature type="domain" description="Glycosyltransferase subfamily 4-like N-terminal" evidence="2">
    <location>
        <begin position="15"/>
        <end position="180"/>
    </location>
</feature>
<dbReference type="InterPro" id="IPR028098">
    <property type="entry name" value="Glyco_trans_4-like_N"/>
</dbReference>
<dbReference type="InterPro" id="IPR050194">
    <property type="entry name" value="Glycosyltransferase_grp1"/>
</dbReference>
<dbReference type="OrthoDB" id="9802525at2"/>
<evidence type="ECO:0000313" key="3">
    <source>
        <dbReference type="EMBL" id="CFX58459.1"/>
    </source>
</evidence>
<dbReference type="Pfam" id="PF00534">
    <property type="entry name" value="Glycos_transf_1"/>
    <property type="match status" value="1"/>
</dbReference>
<dbReference type="Proteomes" id="UP000045545">
    <property type="component" value="Unassembled WGS sequence"/>
</dbReference>
<feature type="domain" description="Glycosyl transferase family 1" evidence="1">
    <location>
        <begin position="192"/>
        <end position="356"/>
    </location>
</feature>
<dbReference type="PANTHER" id="PTHR45947:SF3">
    <property type="entry name" value="SULFOQUINOVOSYL TRANSFERASE SQD2"/>
    <property type="match status" value="1"/>
</dbReference>
<dbReference type="STRING" id="690567.1489"/>
<reference evidence="3 4" key="1">
    <citation type="submission" date="2015-03" db="EMBL/GenBank/DDBJ databases">
        <authorList>
            <person name="Murphy D."/>
        </authorList>
    </citation>
    <scope>NUCLEOTIDE SEQUENCE [LARGE SCALE GENOMIC DNA]</scope>
    <source>
        <strain evidence="3 4">OL-4</strain>
    </source>
</reference>
<keyword evidence="4" id="KW-1185">Reference proteome</keyword>
<gene>
    <name evidence="3" type="ORF">1489</name>
</gene>
<dbReference type="SUPFAM" id="SSF53756">
    <property type="entry name" value="UDP-Glycosyltransferase/glycogen phosphorylase"/>
    <property type="match status" value="1"/>
</dbReference>
<accession>A0A0E3W382</accession>
<protein>
    <submittedName>
        <fullName evidence="3">Glycosyl transferase, family 1</fullName>
    </submittedName>
</protein>
<dbReference type="CDD" id="cd03817">
    <property type="entry name" value="GT4_UGDG-like"/>
    <property type="match status" value="1"/>
</dbReference>
<proteinExistence type="predicted"/>
<evidence type="ECO:0000313" key="4">
    <source>
        <dbReference type="Proteomes" id="UP000045545"/>
    </source>
</evidence>
<dbReference type="Gene3D" id="3.40.50.2000">
    <property type="entry name" value="Glycogen Phosphorylase B"/>
    <property type="match status" value="2"/>
</dbReference>
<keyword evidence="3" id="KW-0808">Transferase</keyword>
<dbReference type="AlphaFoldDB" id="A0A0E3W382"/>
<evidence type="ECO:0000259" key="2">
    <source>
        <dbReference type="Pfam" id="PF13439"/>
    </source>
</evidence>